<dbReference type="OrthoDB" id="8955051at2"/>
<evidence type="ECO:0000313" key="1">
    <source>
        <dbReference type="EMBL" id="UYZ09251.1"/>
    </source>
</evidence>
<name>A0A4Z1R0Y9_9HYPH</name>
<protein>
    <submittedName>
        <fullName evidence="1">Uncharacterized protein</fullName>
    </submittedName>
</protein>
<dbReference type="EMBL" id="CP109969">
    <property type="protein sequence ID" value="UYZ09251.1"/>
    <property type="molecule type" value="Genomic_DNA"/>
</dbReference>
<dbReference type="AlphaFoldDB" id="A0A4Z1R0Y9"/>
<accession>A0A4Z1R0Y9</accession>
<organism evidence="1 2">
    <name type="scientific">Agrobacterium salinitolerans</name>
    <dbReference type="NCBI Taxonomy" id="1183413"/>
    <lineage>
        <taxon>Bacteria</taxon>
        <taxon>Pseudomonadati</taxon>
        <taxon>Pseudomonadota</taxon>
        <taxon>Alphaproteobacteria</taxon>
        <taxon>Hyphomicrobiales</taxon>
        <taxon>Rhizobiaceae</taxon>
        <taxon>Rhizobium/Agrobacterium group</taxon>
        <taxon>Agrobacterium</taxon>
    </lineage>
</organism>
<dbReference type="KEGG" id="asal:CFBP5507_16210"/>
<dbReference type="Proteomes" id="UP000298735">
    <property type="component" value="Chromosome Linear"/>
</dbReference>
<reference evidence="1" key="1">
    <citation type="submission" date="2022-10" db="EMBL/GenBank/DDBJ databases">
        <title>Complete genome sequence of Agrobacterium salinitolerans CFBP5507.</title>
        <authorList>
            <person name="Tchabashvili S."/>
            <person name="Yen H.-C."/>
            <person name="Haryono M."/>
            <person name="Lin Y.-C."/>
            <person name="Lai E.-M."/>
            <person name="Kuo C.-H."/>
        </authorList>
    </citation>
    <scope>NUCLEOTIDE SEQUENCE</scope>
    <source>
        <strain evidence="1">CFBP5507</strain>
    </source>
</reference>
<dbReference type="RefSeq" id="WP_137412063.1">
    <property type="nucleotide sequence ID" value="NZ_CP109969.1"/>
</dbReference>
<evidence type="ECO:0000313" key="2">
    <source>
        <dbReference type="Proteomes" id="UP000298735"/>
    </source>
</evidence>
<proteinExistence type="predicted"/>
<gene>
    <name evidence="1" type="ORF">CFBP5507_16210</name>
</gene>
<sequence length="329" mass="37235">MIGPDAIGGYFGFHAPSASQPKPYPAEFSTFRGALLGLLENVLAKDGQNTIWFPAFVCPAVKEVFRLLGDRVKLKEYNIGPDLTPFNLFAERGDLVYRYNVFGLDGAETRSGDIVDNAHALFAEPLPDRHTIYSLRKFLAVPDGARLVSPVQVSVGPPLVLNESALYLLLRLDQGPERGFSAFQEWERKIFSGSVQAISHFSTVLLGTFDYDLIKRRRRENFQRLHDNFRGFNTLGPQIDVALCRPDFVPFCYPLLLKNGKFVRESFLKFRVYTPTLWSGIVDQAEVSDFERDLVVNTVHLPIDQRYSISDMDSIVEILHQIRGRSLCQ</sequence>